<dbReference type="STRING" id="1237896.T0LY16"/>
<feature type="compositionally biased region" description="Polar residues" evidence="1">
    <location>
        <begin position="1"/>
        <end position="34"/>
    </location>
</feature>
<gene>
    <name evidence="2" type="ORF">CGLO_06883</name>
</gene>
<evidence type="ECO:0000313" key="2">
    <source>
        <dbReference type="EMBL" id="EQB53395.1"/>
    </source>
</evidence>
<dbReference type="Proteomes" id="UP000015530">
    <property type="component" value="Unassembled WGS sequence"/>
</dbReference>
<feature type="region of interest" description="Disordered" evidence="1">
    <location>
        <begin position="116"/>
        <end position="191"/>
    </location>
</feature>
<name>T0LY16_COLGC</name>
<reference evidence="3" key="1">
    <citation type="journal article" date="2013" name="Mol. Plant Microbe Interact.">
        <title>Global aspects of pacC regulation of pathogenicity genes in Colletotrichum gloeosporioides as revealed by transcriptome analysis.</title>
        <authorList>
            <person name="Alkan N."/>
            <person name="Meng X."/>
            <person name="Friedlander G."/>
            <person name="Reuveni E."/>
            <person name="Sukno S."/>
            <person name="Sherman A."/>
            <person name="Thon M."/>
            <person name="Fluhr R."/>
            <person name="Prusky D."/>
        </authorList>
    </citation>
    <scope>NUCLEOTIDE SEQUENCE [LARGE SCALE GENOMIC DNA]</scope>
    <source>
        <strain evidence="3">Cg-14</strain>
    </source>
</reference>
<protein>
    <submittedName>
        <fullName evidence="2">Uncharacterized protein</fullName>
    </submittedName>
</protein>
<feature type="compositionally biased region" description="Basic and acidic residues" evidence="1">
    <location>
        <begin position="176"/>
        <end position="187"/>
    </location>
</feature>
<feature type="compositionally biased region" description="Acidic residues" evidence="1">
    <location>
        <begin position="143"/>
        <end position="153"/>
    </location>
</feature>
<feature type="compositionally biased region" description="Low complexity" evidence="1">
    <location>
        <begin position="45"/>
        <end position="58"/>
    </location>
</feature>
<sequence>METRQSSRSTSNAGLASPLTSPSEITSPVSSTNHPSKEEMLAFQSDPSLPALLSGSSSVSADLDVEPLVEPGVIHPRPALLETTDSLTPPAFMKEPIAGFPLEHFEHPSFGEHSGLDILRVNPSPVNRSLAPPQYTPELRPQDDEDDDSDSDEGLTMAKTKKKKSLNPTPTATTSERVHYGARRRDTNISIASTETAKKVVVHGDDVRSSWD</sequence>
<dbReference type="HOGENOM" id="CLU_1299607_0_0_1"/>
<feature type="compositionally biased region" description="Polar residues" evidence="1">
    <location>
        <begin position="166"/>
        <end position="175"/>
    </location>
</feature>
<evidence type="ECO:0000256" key="1">
    <source>
        <dbReference type="SAM" id="MobiDB-lite"/>
    </source>
</evidence>
<dbReference type="EMBL" id="AMYD01001374">
    <property type="protein sequence ID" value="EQB53395.1"/>
    <property type="molecule type" value="Genomic_DNA"/>
</dbReference>
<accession>T0LY16</accession>
<dbReference type="AlphaFoldDB" id="T0LY16"/>
<feature type="region of interest" description="Disordered" evidence="1">
    <location>
        <begin position="1"/>
        <end position="58"/>
    </location>
</feature>
<proteinExistence type="predicted"/>
<organism evidence="2 3">
    <name type="scientific">Colletotrichum gloeosporioides (strain Cg-14)</name>
    <name type="common">Anthracnose fungus</name>
    <name type="synonym">Glomerella cingulata</name>
    <dbReference type="NCBI Taxonomy" id="1237896"/>
    <lineage>
        <taxon>Eukaryota</taxon>
        <taxon>Fungi</taxon>
        <taxon>Dikarya</taxon>
        <taxon>Ascomycota</taxon>
        <taxon>Pezizomycotina</taxon>
        <taxon>Sordariomycetes</taxon>
        <taxon>Hypocreomycetidae</taxon>
        <taxon>Glomerellales</taxon>
        <taxon>Glomerellaceae</taxon>
        <taxon>Colletotrichum</taxon>
        <taxon>Colletotrichum gloeosporioides species complex</taxon>
    </lineage>
</organism>
<comment type="caution">
    <text evidence="2">The sequence shown here is derived from an EMBL/GenBank/DDBJ whole genome shotgun (WGS) entry which is preliminary data.</text>
</comment>
<evidence type="ECO:0000313" key="3">
    <source>
        <dbReference type="Proteomes" id="UP000015530"/>
    </source>
</evidence>